<gene>
    <name evidence="1" type="ORF">ALC57_08756</name>
</gene>
<dbReference type="AlphaFoldDB" id="A0A195E1A1"/>
<proteinExistence type="predicted"/>
<evidence type="ECO:0000313" key="1">
    <source>
        <dbReference type="EMBL" id="KYN18913.1"/>
    </source>
</evidence>
<name>A0A195E1A1_9HYME</name>
<organism evidence="1 2">
    <name type="scientific">Trachymyrmex cornetzi</name>
    <dbReference type="NCBI Taxonomy" id="471704"/>
    <lineage>
        <taxon>Eukaryota</taxon>
        <taxon>Metazoa</taxon>
        <taxon>Ecdysozoa</taxon>
        <taxon>Arthropoda</taxon>
        <taxon>Hexapoda</taxon>
        <taxon>Insecta</taxon>
        <taxon>Pterygota</taxon>
        <taxon>Neoptera</taxon>
        <taxon>Endopterygota</taxon>
        <taxon>Hymenoptera</taxon>
        <taxon>Apocrita</taxon>
        <taxon>Aculeata</taxon>
        <taxon>Formicoidea</taxon>
        <taxon>Formicidae</taxon>
        <taxon>Myrmicinae</taxon>
        <taxon>Trachymyrmex</taxon>
    </lineage>
</organism>
<reference evidence="1 2" key="1">
    <citation type="submission" date="2015-09" db="EMBL/GenBank/DDBJ databases">
        <title>Trachymyrmex cornetzi WGS genome.</title>
        <authorList>
            <person name="Nygaard S."/>
            <person name="Hu H."/>
            <person name="Boomsma J."/>
            <person name="Zhang G."/>
        </authorList>
    </citation>
    <scope>NUCLEOTIDE SEQUENCE [LARGE SCALE GENOMIC DNA]</scope>
    <source>
        <strain evidence="1">Tcor2-1</strain>
        <tissue evidence="1">Whole body</tissue>
    </source>
</reference>
<dbReference type="Proteomes" id="UP000078492">
    <property type="component" value="Unassembled WGS sequence"/>
</dbReference>
<accession>A0A195E1A1</accession>
<dbReference type="EMBL" id="KQ979824">
    <property type="protein sequence ID" value="KYN18913.1"/>
    <property type="molecule type" value="Genomic_DNA"/>
</dbReference>
<evidence type="ECO:0000313" key="2">
    <source>
        <dbReference type="Proteomes" id="UP000078492"/>
    </source>
</evidence>
<protein>
    <submittedName>
        <fullName evidence="1">Uncharacterized protein</fullName>
    </submittedName>
</protein>
<keyword evidence="2" id="KW-1185">Reference proteome</keyword>
<sequence>MVQIIDHPPLIARSLRRLKGVTSRFIQDISEKNRCHFQFNNQISFYTAGSFPALLINRGPFLLPFSGRDSESKRGESSRGGGGSVKAVLWRLRGDRSYEITAAAEQTSFAEFGQDFNRLGATYGSLRRQLKVTAVAVSLLAKRYLMAAGLVGCKSVDPSRCDQPLADVGG</sequence>